<keyword evidence="4" id="KW-1185">Reference proteome</keyword>
<accession>A0ABT2VRV7</accession>
<dbReference type="PROSITE" id="PS51257">
    <property type="entry name" value="PROKAR_LIPOPROTEIN"/>
    <property type="match status" value="1"/>
</dbReference>
<feature type="repeat" description="TPR" evidence="1">
    <location>
        <begin position="175"/>
        <end position="208"/>
    </location>
</feature>
<reference evidence="4" key="1">
    <citation type="submission" date="2023-07" db="EMBL/GenBank/DDBJ databases">
        <title>Study on multiphase classification of strain Alteromonas salexigens isolated from the Yellow Sea.</title>
        <authorList>
            <person name="Sun L."/>
        </authorList>
    </citation>
    <scope>NUCLEOTIDE SEQUENCE [LARGE SCALE GENOMIC DNA]</scope>
    <source>
        <strain evidence="4">ASW11-19</strain>
    </source>
</reference>
<gene>
    <name evidence="3" type="ORF">OCL06_15810</name>
</gene>
<comment type="caution">
    <text evidence="3">The sequence shown here is derived from an EMBL/GenBank/DDBJ whole genome shotgun (WGS) entry which is preliminary data.</text>
</comment>
<evidence type="ECO:0000256" key="2">
    <source>
        <dbReference type="SAM" id="SignalP"/>
    </source>
</evidence>
<dbReference type="InterPro" id="IPR019734">
    <property type="entry name" value="TPR_rpt"/>
</dbReference>
<keyword evidence="2" id="KW-0732">Signal</keyword>
<evidence type="ECO:0000313" key="4">
    <source>
        <dbReference type="Proteomes" id="UP001209257"/>
    </source>
</evidence>
<evidence type="ECO:0000313" key="3">
    <source>
        <dbReference type="EMBL" id="MCU7556057.1"/>
    </source>
</evidence>
<dbReference type="SUPFAM" id="SSF48452">
    <property type="entry name" value="TPR-like"/>
    <property type="match status" value="4"/>
</dbReference>
<feature type="signal peptide" evidence="2">
    <location>
        <begin position="1"/>
        <end position="30"/>
    </location>
</feature>
<protein>
    <submittedName>
        <fullName evidence="3">Tetratricopeptide repeat protein</fullName>
    </submittedName>
</protein>
<dbReference type="PROSITE" id="PS50005">
    <property type="entry name" value="TPR"/>
    <property type="match status" value="2"/>
</dbReference>
<name>A0ABT2VRV7_9ALTE</name>
<feature type="repeat" description="TPR" evidence="1">
    <location>
        <begin position="138"/>
        <end position="171"/>
    </location>
</feature>
<dbReference type="Gene3D" id="1.25.40.10">
    <property type="entry name" value="Tetratricopeptide repeat domain"/>
    <property type="match status" value="5"/>
</dbReference>
<proteinExistence type="predicted"/>
<dbReference type="RefSeq" id="WP_262996340.1">
    <property type="nucleotide sequence ID" value="NZ_JAOTJC010000016.1"/>
</dbReference>
<evidence type="ECO:0000256" key="1">
    <source>
        <dbReference type="PROSITE-ProRule" id="PRU00339"/>
    </source>
</evidence>
<dbReference type="EMBL" id="JAOTJC010000016">
    <property type="protein sequence ID" value="MCU7556057.1"/>
    <property type="molecule type" value="Genomic_DNA"/>
</dbReference>
<dbReference type="InterPro" id="IPR011990">
    <property type="entry name" value="TPR-like_helical_dom_sf"/>
</dbReference>
<dbReference type="Pfam" id="PF13432">
    <property type="entry name" value="TPR_16"/>
    <property type="match status" value="3"/>
</dbReference>
<dbReference type="SMART" id="SM00028">
    <property type="entry name" value="TPR"/>
    <property type="match status" value="5"/>
</dbReference>
<keyword evidence="1" id="KW-0802">TPR repeat</keyword>
<feature type="chain" id="PRO_5047490503" evidence="2">
    <location>
        <begin position="31"/>
        <end position="976"/>
    </location>
</feature>
<dbReference type="Proteomes" id="UP001209257">
    <property type="component" value="Unassembled WGS sequence"/>
</dbReference>
<organism evidence="3 4">
    <name type="scientific">Alteromonas salexigens</name>
    <dbReference type="NCBI Taxonomy" id="2982530"/>
    <lineage>
        <taxon>Bacteria</taxon>
        <taxon>Pseudomonadati</taxon>
        <taxon>Pseudomonadota</taxon>
        <taxon>Gammaproteobacteria</taxon>
        <taxon>Alteromonadales</taxon>
        <taxon>Alteromonadaceae</taxon>
        <taxon>Alteromonas/Salinimonas group</taxon>
        <taxon>Alteromonas</taxon>
    </lineage>
</organism>
<sequence length="976" mass="110622">MPLRTSRRTLLSAISAALLLAGCTTNSEQAPVVATQTDTPLLNSLDIKPVTVTPSEAPVAPLTELRDGYGVILKKLKDPELAQHIQLRLGDVEMLLAEKHQADGTQDPRRQTNSKAWQRAIDTYEALLDTYPDEETQEEILYQLSRAYDLQGQTANSVRVLRKLLEVQPDSLHAPEAWFRLGEAHYANDRYQDAARAYRLSMQADASSNFYVMSAYMKGWSHFKLEQYDGALSAFDTMVDASFSALPEAVFAFNGTPPEVDMLPKGEQKLVSDALRIMALLFSYRGDGEAIAAFYAERDVAPHQYLIYQELAQQHLNNDRYQDAADVYLEFALRHVSHPLSVAFFVKHVDAFILGDFPSLALQAKARFVNTFGATYGVWNEWSEIYREKSAPYLHDYLLTLSQTEHSLAQSLAENPADPNLTERQAALVAALNDKQLAKAYANAARYYREFITLFPDDPKTPDMQFYLAESLYDAGKFEEAIAAYEKFAYQNLQHEQAAQGAYNALLAYEQLTATKPAQTDAQNASRERFVNTFTQDARAPRVAQTLMQHFFDRQQYPQAQQWSEWLLAFEGQGDAKLTQQELTAARVVKAYSLYGQQAYTKAQPVVETLLASLPESDPRYPELAQTYATILYRQADAAVAQNKLPEAIEHLTTLIEALPASDARINAQYDVISHLLSLKDYQAAERYLNDFARRFPEHELQQTVPDKLLFVYEQTEQWGQAAAHLMERYQADPNTAQGRDALWQAADYYMEAEQREQALAAYRTYAHNVPRPFDRAVEARYTMSEFYKQSGEDSKRRYWLNKLITHHDEAGDDATPRSRTLAAMSAMVFATDAETVFERIKLTAPIRESLAQKRQALEKALAAFNKVIAYGVRQYATEANHRLGEIYLTLANDLMDSERPEGLSALEATQYEILLEEQAFPFEEKAIAVYELNANRIPGGIYDEWVQASMESLAALLPVRYRKQEITEVLHENDL</sequence>